<name>A0A815U8I6_ADIRI</name>
<dbReference type="AlphaFoldDB" id="A0A815U8I6"/>
<dbReference type="NCBIfam" id="TIGR01383">
    <property type="entry name" value="not_thiJ"/>
    <property type="match status" value="1"/>
</dbReference>
<dbReference type="Gene3D" id="3.40.50.880">
    <property type="match status" value="1"/>
</dbReference>
<dbReference type="InterPro" id="IPR002818">
    <property type="entry name" value="DJ-1/PfpI"/>
</dbReference>
<evidence type="ECO:0000313" key="3">
    <source>
        <dbReference type="Proteomes" id="UP000663828"/>
    </source>
</evidence>
<dbReference type="PANTHER" id="PTHR48094:SF12">
    <property type="entry name" value="PARKINSON DISEASE PROTEIN 7 HOMOLOG"/>
    <property type="match status" value="1"/>
</dbReference>
<dbReference type="CDD" id="cd03135">
    <property type="entry name" value="GATase1_DJ-1"/>
    <property type="match status" value="1"/>
</dbReference>
<dbReference type="Proteomes" id="UP000663828">
    <property type="component" value="Unassembled WGS sequence"/>
</dbReference>
<dbReference type="Pfam" id="PF01965">
    <property type="entry name" value="DJ-1_PfpI"/>
    <property type="match status" value="1"/>
</dbReference>
<proteinExistence type="predicted"/>
<evidence type="ECO:0000313" key="2">
    <source>
        <dbReference type="EMBL" id="CAF1513386.1"/>
    </source>
</evidence>
<dbReference type="InterPro" id="IPR006287">
    <property type="entry name" value="DJ-1"/>
</dbReference>
<feature type="domain" description="DJ-1/PfpI" evidence="1">
    <location>
        <begin position="42"/>
        <end position="218"/>
    </location>
</feature>
<sequence length="235" mass="25649">MSFDASRFKNIFLNRLASKLIQHLALHDMKKNRENSKKSGGKKALVLVANGSEDIEVVATVDILRRGGVDVKLCSVEKNDEKPLTCANNIQIVPDLHIDDVQGQEFDAVIVPGGSKGTDKITACKKAGAILLDHYKSNKIVAAICAGPIALSAHLCTAEKNARQHDVTCYPEAAKLLQKQFKSVKLDQSVVDSEVNHRRLITSQGPATAIEFGLKILSRLTDEKKAEEIRTKVLA</sequence>
<reference evidence="2" key="1">
    <citation type="submission" date="2021-02" db="EMBL/GenBank/DDBJ databases">
        <authorList>
            <person name="Nowell W R."/>
        </authorList>
    </citation>
    <scope>NUCLEOTIDE SEQUENCE</scope>
</reference>
<dbReference type="SUPFAM" id="SSF52317">
    <property type="entry name" value="Class I glutamine amidotransferase-like"/>
    <property type="match status" value="1"/>
</dbReference>
<dbReference type="EMBL" id="CAJNOR010004581">
    <property type="protein sequence ID" value="CAF1513386.1"/>
    <property type="molecule type" value="Genomic_DNA"/>
</dbReference>
<dbReference type="PANTHER" id="PTHR48094">
    <property type="entry name" value="PROTEIN/NUCLEIC ACID DEGLYCASE DJ-1-RELATED"/>
    <property type="match status" value="1"/>
</dbReference>
<accession>A0A815U8I6</accession>
<evidence type="ECO:0000259" key="1">
    <source>
        <dbReference type="Pfam" id="PF01965"/>
    </source>
</evidence>
<organism evidence="2 3">
    <name type="scientific">Adineta ricciae</name>
    <name type="common">Rotifer</name>
    <dbReference type="NCBI Taxonomy" id="249248"/>
    <lineage>
        <taxon>Eukaryota</taxon>
        <taxon>Metazoa</taxon>
        <taxon>Spiralia</taxon>
        <taxon>Gnathifera</taxon>
        <taxon>Rotifera</taxon>
        <taxon>Eurotatoria</taxon>
        <taxon>Bdelloidea</taxon>
        <taxon>Adinetida</taxon>
        <taxon>Adinetidae</taxon>
        <taxon>Adineta</taxon>
    </lineage>
</organism>
<dbReference type="InterPro" id="IPR050325">
    <property type="entry name" value="Prot/Nucl_acid_deglycase"/>
</dbReference>
<protein>
    <recommendedName>
        <fullName evidence="1">DJ-1/PfpI domain-containing protein</fullName>
    </recommendedName>
</protein>
<dbReference type="InterPro" id="IPR029062">
    <property type="entry name" value="Class_I_gatase-like"/>
</dbReference>
<dbReference type="GO" id="GO:0005737">
    <property type="term" value="C:cytoplasm"/>
    <property type="evidence" value="ECO:0007669"/>
    <property type="project" value="TreeGrafter"/>
</dbReference>
<gene>
    <name evidence="2" type="ORF">XAT740_LOCUS40348</name>
</gene>
<comment type="caution">
    <text evidence="2">The sequence shown here is derived from an EMBL/GenBank/DDBJ whole genome shotgun (WGS) entry which is preliminary data.</text>
</comment>
<keyword evidence="3" id="KW-1185">Reference proteome</keyword>